<proteinExistence type="predicted"/>
<dbReference type="EMBL" id="KQ484953">
    <property type="protein sequence ID" value="KYP33230.1"/>
    <property type="molecule type" value="Genomic_DNA"/>
</dbReference>
<evidence type="ECO:0000259" key="1">
    <source>
        <dbReference type="PROSITE" id="PS50994"/>
    </source>
</evidence>
<evidence type="ECO:0000313" key="3">
    <source>
        <dbReference type="Proteomes" id="UP000075243"/>
    </source>
</evidence>
<dbReference type="InterPro" id="IPR001584">
    <property type="entry name" value="Integrase_cat-core"/>
</dbReference>
<dbReference type="PANTHER" id="PTHR35046">
    <property type="entry name" value="ZINC KNUCKLE (CCHC-TYPE) FAMILY PROTEIN"/>
    <property type="match status" value="1"/>
</dbReference>
<gene>
    <name evidence="2" type="ORF">KK1_045934</name>
</gene>
<protein>
    <submittedName>
        <fullName evidence="2">Transposon Ty3-I Gag-Pol polyprotein</fullName>
    </submittedName>
</protein>
<dbReference type="Gramene" id="C.cajan_43513.t">
    <property type="protein sequence ID" value="C.cajan_43513.t.cds1"/>
    <property type="gene ID" value="C.cajan_43513"/>
</dbReference>
<name>A0A151QSE3_CAJCA</name>
<dbReference type="PANTHER" id="PTHR35046:SF9">
    <property type="entry name" value="RNA-DIRECTED DNA POLYMERASE"/>
    <property type="match status" value="1"/>
</dbReference>
<accession>A0A151QSE3</accession>
<evidence type="ECO:0000313" key="2">
    <source>
        <dbReference type="EMBL" id="KYP33230.1"/>
    </source>
</evidence>
<dbReference type="InterPro" id="IPR012337">
    <property type="entry name" value="RNaseH-like_sf"/>
</dbReference>
<dbReference type="AlphaFoldDB" id="A0A151QSE3"/>
<dbReference type="SUPFAM" id="SSF53098">
    <property type="entry name" value="Ribonuclease H-like"/>
    <property type="match status" value="1"/>
</dbReference>
<sequence>MPFHKVDDASYIAKLFFREVVRLHGLPKTIVSDRDVKLLSNFWKVLWEKLGTKLLYSTTCHPQTDGQTKVVNRSLSTLLRVPLKGNKKTLDDCLLHLEFAYNRVVHKTTNLSPFEVVYGFNPITPLDLLPLPNTPSLFHKERVSKANFIKKYHDKIKSQIENQTQKYVKYNNKGRKKITFEVGD</sequence>
<dbReference type="InterPro" id="IPR036397">
    <property type="entry name" value="RNaseH_sf"/>
</dbReference>
<dbReference type="Gene3D" id="3.30.420.10">
    <property type="entry name" value="Ribonuclease H-like superfamily/Ribonuclease H"/>
    <property type="match status" value="1"/>
</dbReference>
<dbReference type="GO" id="GO:0015074">
    <property type="term" value="P:DNA integration"/>
    <property type="evidence" value="ECO:0007669"/>
    <property type="project" value="InterPro"/>
</dbReference>
<dbReference type="Proteomes" id="UP000075243">
    <property type="component" value="Unassembled WGS sequence"/>
</dbReference>
<keyword evidence="3" id="KW-1185">Reference proteome</keyword>
<reference evidence="2" key="1">
    <citation type="journal article" date="2012" name="Nat. Biotechnol.">
        <title>Draft genome sequence of pigeonpea (Cajanus cajan), an orphan legume crop of resource-poor farmers.</title>
        <authorList>
            <person name="Varshney R.K."/>
            <person name="Chen W."/>
            <person name="Li Y."/>
            <person name="Bharti A.K."/>
            <person name="Saxena R.K."/>
            <person name="Schlueter J.A."/>
            <person name="Donoghue M.T."/>
            <person name="Azam S."/>
            <person name="Fan G."/>
            <person name="Whaley A.M."/>
            <person name="Farmer A.D."/>
            <person name="Sheridan J."/>
            <person name="Iwata A."/>
            <person name="Tuteja R."/>
            <person name="Penmetsa R.V."/>
            <person name="Wu W."/>
            <person name="Upadhyaya H.D."/>
            <person name="Yang S.P."/>
            <person name="Shah T."/>
            <person name="Saxena K.B."/>
            <person name="Michael T."/>
            <person name="McCombie W.R."/>
            <person name="Yang B."/>
            <person name="Zhang G."/>
            <person name="Yang H."/>
            <person name="Wang J."/>
            <person name="Spillane C."/>
            <person name="Cook D.R."/>
            <person name="May G.D."/>
            <person name="Xu X."/>
            <person name="Jackson S.A."/>
        </authorList>
    </citation>
    <scope>NUCLEOTIDE SEQUENCE [LARGE SCALE GENOMIC DNA]</scope>
</reference>
<dbReference type="GO" id="GO:0003676">
    <property type="term" value="F:nucleic acid binding"/>
    <property type="evidence" value="ECO:0007669"/>
    <property type="project" value="InterPro"/>
</dbReference>
<dbReference type="PROSITE" id="PS50994">
    <property type="entry name" value="INTEGRASE"/>
    <property type="match status" value="1"/>
</dbReference>
<organism evidence="2 3">
    <name type="scientific">Cajanus cajan</name>
    <name type="common">Pigeon pea</name>
    <name type="synonym">Cajanus indicus</name>
    <dbReference type="NCBI Taxonomy" id="3821"/>
    <lineage>
        <taxon>Eukaryota</taxon>
        <taxon>Viridiplantae</taxon>
        <taxon>Streptophyta</taxon>
        <taxon>Embryophyta</taxon>
        <taxon>Tracheophyta</taxon>
        <taxon>Spermatophyta</taxon>
        <taxon>Magnoliopsida</taxon>
        <taxon>eudicotyledons</taxon>
        <taxon>Gunneridae</taxon>
        <taxon>Pentapetalae</taxon>
        <taxon>rosids</taxon>
        <taxon>fabids</taxon>
        <taxon>Fabales</taxon>
        <taxon>Fabaceae</taxon>
        <taxon>Papilionoideae</taxon>
        <taxon>50 kb inversion clade</taxon>
        <taxon>NPAAA clade</taxon>
        <taxon>indigoferoid/millettioid clade</taxon>
        <taxon>Phaseoleae</taxon>
        <taxon>Cajanus</taxon>
    </lineage>
</organism>
<feature type="domain" description="Integrase catalytic" evidence="1">
    <location>
        <begin position="1"/>
        <end position="121"/>
    </location>
</feature>